<dbReference type="OrthoDB" id="9801841at2"/>
<dbReference type="SUPFAM" id="SSF53383">
    <property type="entry name" value="PLP-dependent transferases"/>
    <property type="match status" value="1"/>
</dbReference>
<dbReference type="AlphaFoldDB" id="A0A1X1D319"/>
<dbReference type="GO" id="GO:0004125">
    <property type="term" value="F:L-seryl-tRNA(Sec) selenium transferase activity"/>
    <property type="evidence" value="ECO:0007669"/>
    <property type="project" value="TreeGrafter"/>
</dbReference>
<proteinExistence type="predicted"/>
<gene>
    <name evidence="4" type="ORF">HA51_03840</name>
</gene>
<dbReference type="Gene3D" id="3.40.640.10">
    <property type="entry name" value="Type I PLP-dependent aspartate aminotransferase-like (Major domain)"/>
    <property type="match status" value="1"/>
</dbReference>
<dbReference type="InterPro" id="IPR004839">
    <property type="entry name" value="Aminotransferase_I/II_large"/>
</dbReference>
<dbReference type="GO" id="GO:0030170">
    <property type="term" value="F:pyridoxal phosphate binding"/>
    <property type="evidence" value="ECO:0007669"/>
    <property type="project" value="InterPro"/>
</dbReference>
<accession>A0A1X1D319</accession>
<protein>
    <submittedName>
        <fullName evidence="4">Selenocysteine synthase</fullName>
    </submittedName>
</protein>
<dbReference type="EMBL" id="MLFR01000002">
    <property type="protein sequence ID" value="ORM71037.1"/>
    <property type="molecule type" value="Genomic_DNA"/>
</dbReference>
<feature type="domain" description="Aminotransferase class I/classII large" evidence="3">
    <location>
        <begin position="109"/>
        <end position="319"/>
    </location>
</feature>
<dbReference type="PANTHER" id="PTHR32328:SF0">
    <property type="entry name" value="L-SERYL-TRNA(SEC) SELENIUM TRANSFERASE"/>
    <property type="match status" value="1"/>
</dbReference>
<dbReference type="Gene3D" id="3.90.1150.70">
    <property type="match status" value="1"/>
</dbReference>
<evidence type="ECO:0000313" key="5">
    <source>
        <dbReference type="Proteomes" id="UP000193558"/>
    </source>
</evidence>
<evidence type="ECO:0000313" key="4">
    <source>
        <dbReference type="EMBL" id="ORM71037.1"/>
    </source>
</evidence>
<evidence type="ECO:0000259" key="3">
    <source>
        <dbReference type="Pfam" id="PF00155"/>
    </source>
</evidence>
<comment type="cofactor">
    <cofactor evidence="1">
        <name>pyridoxal 5'-phosphate</name>
        <dbReference type="ChEBI" id="CHEBI:597326"/>
    </cofactor>
</comment>
<dbReference type="PANTHER" id="PTHR32328">
    <property type="entry name" value="L-SERYL-TRNA(SEC) SELENIUM TRANSFERASE"/>
    <property type="match status" value="1"/>
</dbReference>
<keyword evidence="2" id="KW-0663">Pyridoxal phosphate</keyword>
<reference evidence="4 5" key="1">
    <citation type="journal article" date="2017" name="Antonie Van Leeuwenhoek">
        <title>Phylogenomic resolution of the bacterial genus Pantoea and its relationship with Erwinia and Tatumella.</title>
        <authorList>
            <person name="Palmer M."/>
            <person name="Steenkamp E.T."/>
            <person name="Coetzee M.P."/>
            <person name="Chan W.Y."/>
            <person name="van Zyl E."/>
            <person name="De Maayer P."/>
            <person name="Coutinho T.A."/>
            <person name="Blom J."/>
            <person name="Smits T.H."/>
            <person name="Duffy B."/>
            <person name="Venter S.N."/>
        </authorList>
    </citation>
    <scope>NUCLEOTIDE SEQUENCE [LARGE SCALE GENOMIC DNA]</scope>
    <source>
        <strain evidence="4 5">LMG 26275</strain>
    </source>
</reference>
<evidence type="ECO:0000256" key="1">
    <source>
        <dbReference type="ARBA" id="ARBA00001933"/>
    </source>
</evidence>
<dbReference type="InterPro" id="IPR015421">
    <property type="entry name" value="PyrdxlP-dep_Trfase_major"/>
</dbReference>
<dbReference type="Pfam" id="PF00155">
    <property type="entry name" value="Aminotran_1_2"/>
    <property type="match status" value="1"/>
</dbReference>
<dbReference type="RefSeq" id="WP_084932146.1">
    <property type="nucleotide sequence ID" value="NZ_MLFR01000002.1"/>
</dbReference>
<name>A0A1X1D319_9GAMM</name>
<comment type="caution">
    <text evidence="4">The sequence shown here is derived from an EMBL/GenBank/DDBJ whole genome shotgun (WGS) entry which is preliminary data.</text>
</comment>
<sequence>MKLTEKEGNRAVLRDSFGFEIDPVVSFARGSIIRSSTDEGRRLRHGQAVAAKRVRELGAESIGIFTGNQRDFLVKPEDLNTACEEWVGPGLVAERLTELALEHLGGGESDSVATFNRTSAAIVSVIAALAADKPVVSVVPPGGRSHASVNRGAKLAGVKTIEIQGDALWRAAIELNRPALVVITTVTSSLERMDDEITQTIVTHCRRNDIIVFLDEAYGARLRTVLHGGIKSLAFGADLTVTNCDKAGLPGPRAGILAGKKQYIAAAAAKGAEYGMEARAPITAGVVRSLEHYNPDHLRQEAEAGQELASGLRALLGDCVKTSDLGPMVHEDQVLEIILKRACIAHTDNHIVPCEATAALGMVLLRDYGILTVNTHGQPGARVSLRLKPASNAIDRVGGITAIMKAVNASLDKVALLISDKHAMAELILGEPV</sequence>
<dbReference type="Proteomes" id="UP000193558">
    <property type="component" value="Unassembled WGS sequence"/>
</dbReference>
<dbReference type="InterPro" id="IPR015424">
    <property type="entry name" value="PyrdxlP-dep_Trfase"/>
</dbReference>
<evidence type="ECO:0000256" key="2">
    <source>
        <dbReference type="ARBA" id="ARBA00022898"/>
    </source>
</evidence>
<organism evidence="4 5">
    <name type="scientific">Pantoea rwandensis</name>
    <dbReference type="NCBI Taxonomy" id="1076550"/>
    <lineage>
        <taxon>Bacteria</taxon>
        <taxon>Pseudomonadati</taxon>
        <taxon>Pseudomonadota</taxon>
        <taxon>Gammaproteobacteria</taxon>
        <taxon>Enterobacterales</taxon>
        <taxon>Erwiniaceae</taxon>
        <taxon>Pantoea</taxon>
    </lineage>
</organism>